<accession>G4YWM4</accession>
<feature type="non-terminal residue" evidence="2">
    <location>
        <position position="1"/>
    </location>
</feature>
<feature type="repeat" description="ANK" evidence="1">
    <location>
        <begin position="1"/>
        <end position="33"/>
    </location>
</feature>
<gene>
    <name evidence="2" type="ORF">PHYSODRAFT_246139</name>
</gene>
<dbReference type="InterPro" id="IPR002110">
    <property type="entry name" value="Ankyrin_rpt"/>
</dbReference>
<dbReference type="SMART" id="SM00248">
    <property type="entry name" value="ANK"/>
    <property type="match status" value="1"/>
</dbReference>
<dbReference type="SUPFAM" id="SSF48403">
    <property type="entry name" value="Ankyrin repeat"/>
    <property type="match status" value="1"/>
</dbReference>
<dbReference type="InterPro" id="IPR036770">
    <property type="entry name" value="Ankyrin_rpt-contain_sf"/>
</dbReference>
<dbReference type="GeneID" id="20637563"/>
<dbReference type="EMBL" id="JH159152">
    <property type="protein sequence ID" value="EGZ23205.1"/>
    <property type="molecule type" value="Genomic_DNA"/>
</dbReference>
<dbReference type="RefSeq" id="XP_009518493.1">
    <property type="nucleotide sequence ID" value="XM_009520198.1"/>
</dbReference>
<sequence>TGKTPLHYCVQEGGLLVTDLLLARGADINLEDSDGSTPVKRVLQRADLNVLQLFLN</sequence>
<proteinExistence type="predicted"/>
<organism evidence="2 3">
    <name type="scientific">Phytophthora sojae (strain P6497)</name>
    <name type="common">Soybean stem and root rot agent</name>
    <name type="synonym">Phytophthora megasperma f. sp. glycines</name>
    <dbReference type="NCBI Taxonomy" id="1094619"/>
    <lineage>
        <taxon>Eukaryota</taxon>
        <taxon>Sar</taxon>
        <taxon>Stramenopiles</taxon>
        <taxon>Oomycota</taxon>
        <taxon>Peronosporomycetes</taxon>
        <taxon>Peronosporales</taxon>
        <taxon>Peronosporaceae</taxon>
        <taxon>Phytophthora</taxon>
    </lineage>
</organism>
<keyword evidence="1" id="KW-0040">ANK repeat</keyword>
<name>G4YWM4_PHYSP</name>
<evidence type="ECO:0000256" key="1">
    <source>
        <dbReference type="PROSITE-ProRule" id="PRU00023"/>
    </source>
</evidence>
<dbReference type="Gene3D" id="1.25.40.20">
    <property type="entry name" value="Ankyrin repeat-containing domain"/>
    <property type="match status" value="1"/>
</dbReference>
<dbReference type="PROSITE" id="PS50088">
    <property type="entry name" value="ANK_REPEAT"/>
    <property type="match status" value="1"/>
</dbReference>
<feature type="non-terminal residue" evidence="2">
    <location>
        <position position="56"/>
    </location>
</feature>
<keyword evidence="3" id="KW-1185">Reference proteome</keyword>
<dbReference type="AlphaFoldDB" id="G4YWM4"/>
<dbReference type="PROSITE" id="PS50297">
    <property type="entry name" value="ANK_REP_REGION"/>
    <property type="match status" value="1"/>
</dbReference>
<dbReference type="Pfam" id="PF00023">
    <property type="entry name" value="Ank"/>
    <property type="match status" value="1"/>
</dbReference>
<dbReference type="SMR" id="G4YWM4"/>
<dbReference type="Proteomes" id="UP000002640">
    <property type="component" value="Unassembled WGS sequence"/>
</dbReference>
<reference evidence="2 3" key="1">
    <citation type="journal article" date="2006" name="Science">
        <title>Phytophthora genome sequences uncover evolutionary origins and mechanisms of pathogenesis.</title>
        <authorList>
            <person name="Tyler B.M."/>
            <person name="Tripathy S."/>
            <person name="Zhang X."/>
            <person name="Dehal P."/>
            <person name="Jiang R.H."/>
            <person name="Aerts A."/>
            <person name="Arredondo F.D."/>
            <person name="Baxter L."/>
            <person name="Bensasson D."/>
            <person name="Beynon J.L."/>
            <person name="Chapman J."/>
            <person name="Damasceno C.M."/>
            <person name="Dorrance A.E."/>
            <person name="Dou D."/>
            <person name="Dickerman A.W."/>
            <person name="Dubchak I.L."/>
            <person name="Garbelotto M."/>
            <person name="Gijzen M."/>
            <person name="Gordon S.G."/>
            <person name="Govers F."/>
            <person name="Grunwald N.J."/>
            <person name="Huang W."/>
            <person name="Ivors K.L."/>
            <person name="Jones R.W."/>
            <person name="Kamoun S."/>
            <person name="Krampis K."/>
            <person name="Lamour K.H."/>
            <person name="Lee M.K."/>
            <person name="McDonald W.H."/>
            <person name="Medina M."/>
            <person name="Meijer H.J."/>
            <person name="Nordberg E.K."/>
            <person name="Maclean D.J."/>
            <person name="Ospina-Giraldo M.D."/>
            <person name="Morris P.F."/>
            <person name="Phuntumart V."/>
            <person name="Putnam N.H."/>
            <person name="Rash S."/>
            <person name="Rose J.K."/>
            <person name="Sakihama Y."/>
            <person name="Salamov A.A."/>
            <person name="Savidor A."/>
            <person name="Scheuring C.F."/>
            <person name="Smith B.M."/>
            <person name="Sobral B.W."/>
            <person name="Terry A."/>
            <person name="Torto-Alalibo T.A."/>
            <person name="Win J."/>
            <person name="Xu Z."/>
            <person name="Zhang H."/>
            <person name="Grigoriev I.V."/>
            <person name="Rokhsar D.S."/>
            <person name="Boore J.L."/>
        </authorList>
    </citation>
    <scope>NUCLEOTIDE SEQUENCE [LARGE SCALE GENOMIC DNA]</scope>
    <source>
        <strain evidence="2 3">P6497</strain>
    </source>
</reference>
<evidence type="ECO:0000313" key="3">
    <source>
        <dbReference type="Proteomes" id="UP000002640"/>
    </source>
</evidence>
<dbReference type="KEGG" id="psoj:PHYSODRAFT_246139"/>
<protein>
    <submittedName>
        <fullName evidence="2">Uncharacterized protein</fullName>
    </submittedName>
</protein>
<dbReference type="InParanoid" id="G4YWM4"/>
<evidence type="ECO:0000313" key="2">
    <source>
        <dbReference type="EMBL" id="EGZ23205.1"/>
    </source>
</evidence>